<accession>A0ABR8LFJ1</accession>
<evidence type="ECO:0000313" key="1">
    <source>
        <dbReference type="EMBL" id="MBD3148275.1"/>
    </source>
</evidence>
<dbReference type="EMBL" id="JACXRZ010000046">
    <property type="protein sequence ID" value="MBD3148275.1"/>
    <property type="molecule type" value="Genomic_DNA"/>
</dbReference>
<sequence length="51" mass="5550">MDLLHGNRGWEPIVRMPRVMIGVYHAAFLAIADHEAATGLIPRRPAGDDAA</sequence>
<proteinExistence type="predicted"/>
<organism evidence="1 2">
    <name type="scientific">Microbispora bryophytorum subsp. camponoti</name>
    <dbReference type="NCBI Taxonomy" id="1677852"/>
    <lineage>
        <taxon>Bacteria</taxon>
        <taxon>Bacillati</taxon>
        <taxon>Actinomycetota</taxon>
        <taxon>Actinomycetes</taxon>
        <taxon>Streptosporangiales</taxon>
        <taxon>Streptosporangiaceae</taxon>
        <taxon>Microbispora</taxon>
    </lineage>
</organism>
<name>A0ABR8LFJ1_9ACTN</name>
<dbReference type="RefSeq" id="WP_191055378.1">
    <property type="nucleotide sequence ID" value="NZ_JACXRZ010000046.1"/>
</dbReference>
<gene>
    <name evidence="1" type="ORF">IEQ31_34605</name>
</gene>
<evidence type="ECO:0000313" key="2">
    <source>
        <dbReference type="Proteomes" id="UP000653231"/>
    </source>
</evidence>
<dbReference type="Proteomes" id="UP000653231">
    <property type="component" value="Unassembled WGS sequence"/>
</dbReference>
<protein>
    <submittedName>
        <fullName evidence="1">Uncharacterized protein</fullName>
    </submittedName>
</protein>
<comment type="caution">
    <text evidence="1">The sequence shown here is derived from an EMBL/GenBank/DDBJ whole genome shotgun (WGS) entry which is preliminary data.</text>
</comment>
<reference evidence="1 2" key="1">
    <citation type="submission" date="2020-09" db="EMBL/GenBank/DDBJ databases">
        <title>Actinomycete isolated from the Camponotus japonicus Mayr.</title>
        <authorList>
            <person name="Gong X."/>
        </authorList>
    </citation>
    <scope>NUCLEOTIDE SEQUENCE [LARGE SCALE GENOMIC DNA]</scope>
    <source>
        <strain evidence="1 2">2C-HV3</strain>
    </source>
</reference>
<keyword evidence="2" id="KW-1185">Reference proteome</keyword>